<dbReference type="InterPro" id="IPR003395">
    <property type="entry name" value="RecF/RecN/SMC_N"/>
</dbReference>
<dbReference type="Pfam" id="PF02463">
    <property type="entry name" value="SMC_N"/>
    <property type="match status" value="1"/>
</dbReference>
<dbReference type="RefSeq" id="WP_168959862.1">
    <property type="nucleotide sequence ID" value="NZ_CP098604.1"/>
</dbReference>
<feature type="domain" description="RecF/RecN/SMC N-terminal" evidence="2">
    <location>
        <begin position="82"/>
        <end position="686"/>
    </location>
</feature>
<organism evidence="3">
    <name type="scientific">Xanthomonas hortorum pv. pelargonii</name>
    <dbReference type="NCBI Taxonomy" id="453602"/>
    <lineage>
        <taxon>Bacteria</taxon>
        <taxon>Pseudomonadati</taxon>
        <taxon>Pseudomonadota</taxon>
        <taxon>Gammaproteobacteria</taxon>
        <taxon>Lysobacterales</taxon>
        <taxon>Lysobacteraceae</taxon>
        <taxon>Xanthomonas</taxon>
    </lineage>
</organism>
<dbReference type="InterPro" id="IPR027417">
    <property type="entry name" value="P-loop_NTPase"/>
</dbReference>
<gene>
    <name evidence="3" type="primary">recF_2</name>
    <name evidence="3" type="ORF">CFBP2533_11670</name>
    <name evidence="4" type="ORF">E1J24_20880</name>
</gene>
<accession>A0A6V7CBJ0</accession>
<dbReference type="CDD" id="cd00267">
    <property type="entry name" value="ABC_ATPase"/>
    <property type="match status" value="1"/>
</dbReference>
<dbReference type="GO" id="GO:0000731">
    <property type="term" value="P:DNA synthesis involved in DNA repair"/>
    <property type="evidence" value="ECO:0007669"/>
    <property type="project" value="TreeGrafter"/>
</dbReference>
<reference evidence="3" key="4">
    <citation type="submission" date="2020-07" db="EMBL/GenBank/DDBJ databases">
        <authorList>
            <person name="Pothier F. J."/>
        </authorList>
    </citation>
    <scope>NUCLEOTIDE SEQUENCE</scope>
    <source>
        <strain evidence="3">CFBP 2533</strain>
    </source>
</reference>
<proteinExistence type="predicted"/>
<protein>
    <submittedName>
        <fullName evidence="4">ATP-binding protein</fullName>
    </submittedName>
    <submittedName>
        <fullName evidence="3">DNA replication and repair protein RecF</fullName>
    </submittedName>
</protein>
<dbReference type="PANTHER" id="PTHR32182">
    <property type="entry name" value="DNA REPLICATION AND REPAIR PROTEIN RECF"/>
    <property type="match status" value="1"/>
</dbReference>
<reference evidence="4" key="3">
    <citation type="journal article" date="2020" name="Syst. Appl. Microbiol.">
        <title>Clarifying the taxonomy of the causal agent of bacterial leaf spot of lettuce through a polyphasic approach reveals that Xanthomonas cynarae Trebaol et al. 2000 emend. Timilsina et al. 2019 is a later heterotypic synonym of Xanthomonas hortorum Vauterin et al. 1995.</title>
        <authorList>
            <person name="Moriniere L."/>
            <person name="Burlet A."/>
            <person name="Rosenthal E.R."/>
            <person name="Nesme X."/>
            <person name="Portier P."/>
            <person name="Bull C.T."/>
            <person name="Lavire C."/>
            <person name="Fischer-Le Saux M."/>
            <person name="Bertolla F."/>
        </authorList>
    </citation>
    <scope>NUCLEOTIDE SEQUENCE</scope>
    <source>
        <strain evidence="4">CFBP2533</strain>
    </source>
</reference>
<dbReference type="Proteomes" id="UP000548771">
    <property type="component" value="Unassembled WGS sequence"/>
</dbReference>
<feature type="coiled-coil region" evidence="1">
    <location>
        <begin position="459"/>
        <end position="493"/>
    </location>
</feature>
<dbReference type="Gene3D" id="3.40.50.300">
    <property type="entry name" value="P-loop containing nucleotide triphosphate hydrolases"/>
    <property type="match status" value="2"/>
</dbReference>
<dbReference type="AlphaFoldDB" id="A0A6V7CBJ0"/>
<evidence type="ECO:0000259" key="2">
    <source>
        <dbReference type="Pfam" id="PF02463"/>
    </source>
</evidence>
<dbReference type="EMBL" id="SMDX01000037">
    <property type="protein sequence ID" value="NMI24225.1"/>
    <property type="molecule type" value="Genomic_DNA"/>
</dbReference>
<keyword evidence="4" id="KW-0547">Nucleotide-binding</keyword>
<evidence type="ECO:0000313" key="3">
    <source>
        <dbReference type="EMBL" id="CAD0313492.1"/>
    </source>
</evidence>
<evidence type="ECO:0000256" key="1">
    <source>
        <dbReference type="SAM" id="Coils"/>
    </source>
</evidence>
<evidence type="ECO:0000313" key="4">
    <source>
        <dbReference type="EMBL" id="NMI24225.1"/>
    </source>
</evidence>
<dbReference type="PANTHER" id="PTHR32182:SF22">
    <property type="entry name" value="ATP-DEPENDENT ENDONUCLEASE, OLD FAMILY-RELATED"/>
    <property type="match status" value="1"/>
</dbReference>
<keyword evidence="1" id="KW-0175">Coiled coil</keyword>
<keyword evidence="4" id="KW-0067">ATP-binding</keyword>
<name>A0A6V7CBJ0_9XANT</name>
<reference evidence="5" key="2">
    <citation type="journal article" date="2020" name="Syst. Appl. Microbiol.">
        <title>Clarifying the taxonomy of the causal agent of bacterial leaf spot of lettuce through a polyphasic approach reveals that Xanthomonas cynarae Trebaol et al. 2000 emend. Timilsina et al. 2019 is a later heterotypic synonym of Xanthomonas hortorum Vauterin et al. 1995.</title>
        <authorList>
            <person name="Moriniere L."/>
            <person name="Burlet A."/>
            <person name="Rosenthal E.R."/>
            <person name="Nesme X."/>
            <person name="Portier P."/>
            <person name="Bull C.T."/>
            <person name="Lavire C."/>
            <person name="Fischer-Le Saux M."/>
            <person name="Bertolla F."/>
        </authorList>
    </citation>
    <scope>NUCLEOTIDE SEQUENCE [LARGE SCALE GENOMIC DNA]</scope>
    <source>
        <strain evidence="5">CFBP2533</strain>
    </source>
</reference>
<dbReference type="SUPFAM" id="SSF52540">
    <property type="entry name" value="P-loop containing nucleoside triphosphate hydrolases"/>
    <property type="match status" value="1"/>
</dbReference>
<dbReference type="GO" id="GO:0005524">
    <property type="term" value="F:ATP binding"/>
    <property type="evidence" value="ECO:0007669"/>
    <property type="project" value="UniProtKB-KW"/>
</dbReference>
<feature type="coiled-coil region" evidence="1">
    <location>
        <begin position="393"/>
        <end position="420"/>
    </location>
</feature>
<sequence length="857" mass="95070">MVLYNDFSRFERWARDQLAPEVVLKICAVVEANLEQIARTTHAGGQRTRLITPLIRAGLVRPLPERAETAMADQSELGWTRLSRLQLGPFRGFRRQEVFELDHRTVLVLGANGSGKSSLCEALELALLGRIEEADERALDSRRYFDNAHEGRHQLPVLIAKSNGAEHQVQPDEERHRFIIIERNRIESFARIGARRPAEASSMLAALFGLTAFNDFVAGFGGSLDRQLNLSLPKAADLAQRRVAIQADEVKIASEAATHAEFDVQRNQVATAFELGLDYLGLKARIGTAQTPGRLQEIRAILATPLAAETGIRPEHLIASRRAHRDLTRELETTRGALATRAQEVSYRELYHSVVALQNAHADRCPACETPLDQVAINPFGRAATGLVALGELSQLEAKASRLERQVDRSQSTLDIALRQTIEHIAKLPNIGTLAPTEQLLANGDRQGWRQLLTAARALKRLDESLVVQRAERQSLEAEVERLQTARTQLAKIAGQQNQFDADVASAKERVAAFATQTAALVVEVSAEAVAHGVEVQVKEAYELFLGLLRSYLATLPEQLMADLNEITVDLYNSFNSHDHPDDLIHTLRLPLRGGAPLEIAFAREPDRFHNALAILSEGHLRCLGLSILLAQNIKLKLPAVLLDDAVNAIDHEHREGIRMTLFGHSALKEKQLIITCHSPEFIKDIFNNHTKGAPLYVLRHHQGDHHPIVSGGKTRNYIERAESHIDDFDLRAALSCSRQALESLITRVWKKLADVAPGVAELSLKTRRPGAPTDLSNIVQSLLSALNKGISAGYLDGVWITRRDNLDALINVRANSLAWMSLNKGTHEEEDREDFEEPTLRRIVEALRGLDVSFGK</sequence>
<dbReference type="EMBL" id="LR828261">
    <property type="protein sequence ID" value="CAD0313484.1"/>
    <property type="molecule type" value="Genomic_DNA"/>
</dbReference>
<dbReference type="GO" id="GO:0006302">
    <property type="term" value="P:double-strand break repair"/>
    <property type="evidence" value="ECO:0007669"/>
    <property type="project" value="TreeGrafter"/>
</dbReference>
<dbReference type="EMBL" id="LR828261">
    <property type="protein sequence ID" value="CAD0313492.1"/>
    <property type="molecule type" value="Genomic_DNA"/>
</dbReference>
<reference evidence="4" key="1">
    <citation type="submission" date="2019-03" db="EMBL/GenBank/DDBJ databases">
        <authorList>
            <person name="Moriniere L."/>
            <person name="Burlet A."/>
            <person name="Rosenthal E."/>
            <person name="Portier P."/>
            <person name="Lavire C."/>
            <person name="Nesme X."/>
            <person name="Bull C.T."/>
            <person name="Le Saux M."/>
            <person name="Bertolla F."/>
        </authorList>
    </citation>
    <scope>NUCLEOTIDE SEQUENCE</scope>
    <source>
        <strain evidence="4">CFBP2533</strain>
    </source>
</reference>
<evidence type="ECO:0000313" key="5">
    <source>
        <dbReference type="Proteomes" id="UP000548771"/>
    </source>
</evidence>